<dbReference type="Pfam" id="PF00271">
    <property type="entry name" value="Helicase_C"/>
    <property type="match status" value="1"/>
</dbReference>
<keyword evidence="4 15" id="KW-0227">DNA damage</keyword>
<keyword evidence="6 15" id="KW-0347">Helicase</keyword>
<comment type="catalytic activity">
    <reaction evidence="14 15">
        <text>ATP + H2O = ADP + phosphate + H(+)</text>
        <dbReference type="Rhea" id="RHEA:13065"/>
        <dbReference type="ChEBI" id="CHEBI:15377"/>
        <dbReference type="ChEBI" id="CHEBI:15378"/>
        <dbReference type="ChEBI" id="CHEBI:30616"/>
        <dbReference type="ChEBI" id="CHEBI:43474"/>
        <dbReference type="ChEBI" id="CHEBI:456216"/>
        <dbReference type="EC" id="5.6.2.4"/>
    </reaction>
</comment>
<dbReference type="GO" id="GO:0006281">
    <property type="term" value="P:DNA repair"/>
    <property type="evidence" value="ECO:0007669"/>
    <property type="project" value="UniProtKB-UniRule"/>
</dbReference>
<evidence type="ECO:0000256" key="5">
    <source>
        <dbReference type="ARBA" id="ARBA00022801"/>
    </source>
</evidence>
<dbReference type="Proteomes" id="UP000184404">
    <property type="component" value="Unassembled WGS sequence"/>
</dbReference>
<evidence type="ECO:0000256" key="12">
    <source>
        <dbReference type="ARBA" id="ARBA00034617"/>
    </source>
</evidence>
<dbReference type="InterPro" id="IPR004609">
    <property type="entry name" value="ATP-dep_DNA_helicase_RecG"/>
</dbReference>
<dbReference type="NCBIfam" id="NF008165">
    <property type="entry name" value="PRK10917.1-3"/>
    <property type="match status" value="1"/>
</dbReference>
<evidence type="ECO:0000256" key="1">
    <source>
        <dbReference type="ARBA" id="ARBA00007504"/>
    </source>
</evidence>
<dbReference type="AlphaFoldDB" id="A0A1M4W5W6"/>
<dbReference type="SUPFAM" id="SSF50249">
    <property type="entry name" value="Nucleic acid-binding proteins"/>
    <property type="match status" value="1"/>
</dbReference>
<evidence type="ECO:0000256" key="9">
    <source>
        <dbReference type="ARBA" id="ARBA00023172"/>
    </source>
</evidence>
<feature type="domain" description="Helicase C-terminal" evidence="17">
    <location>
        <begin position="463"/>
        <end position="623"/>
    </location>
</feature>
<evidence type="ECO:0000256" key="7">
    <source>
        <dbReference type="ARBA" id="ARBA00022840"/>
    </source>
</evidence>
<organism evidence="18 19">
    <name type="scientific">Schwartzia succinivorans DSM 10502</name>
    <dbReference type="NCBI Taxonomy" id="1123243"/>
    <lineage>
        <taxon>Bacteria</taxon>
        <taxon>Bacillati</taxon>
        <taxon>Bacillota</taxon>
        <taxon>Negativicutes</taxon>
        <taxon>Selenomonadales</taxon>
        <taxon>Selenomonadaceae</taxon>
        <taxon>Schwartzia</taxon>
    </lineage>
</organism>
<comment type="similarity">
    <text evidence="1 15">Belongs to the helicase family. RecG subfamily.</text>
</comment>
<dbReference type="InterPro" id="IPR033454">
    <property type="entry name" value="RecG_wedge"/>
</dbReference>
<dbReference type="InterPro" id="IPR014001">
    <property type="entry name" value="Helicase_ATP-bd"/>
</dbReference>
<evidence type="ECO:0000256" key="6">
    <source>
        <dbReference type="ARBA" id="ARBA00022806"/>
    </source>
</evidence>
<dbReference type="PANTHER" id="PTHR47964">
    <property type="entry name" value="ATP-DEPENDENT DNA HELICASE HOMOLOG RECG, CHLOROPLASTIC"/>
    <property type="match status" value="1"/>
</dbReference>
<dbReference type="InterPro" id="IPR045562">
    <property type="entry name" value="RecG_dom3_C"/>
</dbReference>
<dbReference type="InterPro" id="IPR027417">
    <property type="entry name" value="P-loop_NTPase"/>
</dbReference>
<dbReference type="InterPro" id="IPR001650">
    <property type="entry name" value="Helicase_C-like"/>
</dbReference>
<evidence type="ECO:0000313" key="18">
    <source>
        <dbReference type="EMBL" id="SHE76540.1"/>
    </source>
</evidence>
<dbReference type="NCBIfam" id="TIGR00643">
    <property type="entry name" value="recG"/>
    <property type="match status" value="1"/>
</dbReference>
<keyword evidence="8" id="KW-0238">DNA-binding</keyword>
<keyword evidence="7 15" id="KW-0067">ATP-binding</keyword>
<keyword evidence="5 15" id="KW-0378">Hydrolase</keyword>
<dbReference type="PROSITE" id="PS51192">
    <property type="entry name" value="HELICASE_ATP_BIND_1"/>
    <property type="match status" value="1"/>
</dbReference>
<evidence type="ECO:0000259" key="16">
    <source>
        <dbReference type="PROSITE" id="PS51192"/>
    </source>
</evidence>
<evidence type="ECO:0000313" key="19">
    <source>
        <dbReference type="Proteomes" id="UP000184404"/>
    </source>
</evidence>
<gene>
    <name evidence="18" type="ORF">SAMN02745190_01109</name>
</gene>
<proteinExistence type="inferred from homology"/>
<dbReference type="InterPro" id="IPR012340">
    <property type="entry name" value="NA-bd_OB-fold"/>
</dbReference>
<protein>
    <recommendedName>
        <fullName evidence="2 15">ATP-dependent DNA helicase RecG</fullName>
        <ecNumber evidence="13 15">5.6.2.4</ecNumber>
    </recommendedName>
</protein>
<dbReference type="NCBIfam" id="NF008168">
    <property type="entry name" value="PRK10917.2-2"/>
    <property type="match status" value="1"/>
</dbReference>
<dbReference type="CDD" id="cd04488">
    <property type="entry name" value="RecG_wedge_OBF"/>
    <property type="match status" value="1"/>
</dbReference>
<dbReference type="Gene3D" id="2.40.50.140">
    <property type="entry name" value="Nucleic acid-binding proteins"/>
    <property type="match status" value="1"/>
</dbReference>
<dbReference type="GO" id="GO:0016887">
    <property type="term" value="F:ATP hydrolysis activity"/>
    <property type="evidence" value="ECO:0007669"/>
    <property type="project" value="RHEA"/>
</dbReference>
<dbReference type="SUPFAM" id="SSF52540">
    <property type="entry name" value="P-loop containing nucleoside triphosphate hydrolases"/>
    <property type="match status" value="2"/>
</dbReference>
<dbReference type="GO" id="GO:0006310">
    <property type="term" value="P:DNA recombination"/>
    <property type="evidence" value="ECO:0007669"/>
    <property type="project" value="UniProtKB-UniRule"/>
</dbReference>
<evidence type="ECO:0000256" key="4">
    <source>
        <dbReference type="ARBA" id="ARBA00022763"/>
    </source>
</evidence>
<reference evidence="18 19" key="1">
    <citation type="submission" date="2016-11" db="EMBL/GenBank/DDBJ databases">
        <authorList>
            <person name="Jaros S."/>
            <person name="Januszkiewicz K."/>
            <person name="Wedrychowicz H."/>
        </authorList>
    </citation>
    <scope>NUCLEOTIDE SEQUENCE [LARGE SCALE GENOMIC DNA]</scope>
    <source>
        <strain evidence="18 19">DSM 10502</strain>
    </source>
</reference>
<dbReference type="PANTHER" id="PTHR47964:SF1">
    <property type="entry name" value="ATP-DEPENDENT DNA HELICASE HOMOLOG RECG, CHLOROPLASTIC"/>
    <property type="match status" value="1"/>
</dbReference>
<dbReference type="Pfam" id="PF00270">
    <property type="entry name" value="DEAD"/>
    <property type="match status" value="1"/>
</dbReference>
<dbReference type="Gene3D" id="3.40.50.300">
    <property type="entry name" value="P-loop containing nucleotide triphosphate hydrolases"/>
    <property type="match status" value="2"/>
</dbReference>
<evidence type="ECO:0000256" key="14">
    <source>
        <dbReference type="ARBA" id="ARBA00048988"/>
    </source>
</evidence>
<evidence type="ECO:0000256" key="15">
    <source>
        <dbReference type="RuleBase" id="RU363016"/>
    </source>
</evidence>
<keyword evidence="3 15" id="KW-0547">Nucleotide-binding</keyword>
<dbReference type="GO" id="GO:0005524">
    <property type="term" value="F:ATP binding"/>
    <property type="evidence" value="ECO:0007669"/>
    <property type="project" value="UniProtKB-KW"/>
</dbReference>
<keyword evidence="10 15" id="KW-0234">DNA repair</keyword>
<dbReference type="STRING" id="1123243.SAMN02745190_01109"/>
<feature type="domain" description="Helicase ATP-binding" evidence="16">
    <location>
        <begin position="279"/>
        <end position="441"/>
    </location>
</feature>
<dbReference type="SMART" id="SM00487">
    <property type="entry name" value="DEXDc"/>
    <property type="match status" value="1"/>
</dbReference>
<dbReference type="InterPro" id="IPR047112">
    <property type="entry name" value="RecG/Mfd"/>
</dbReference>
<dbReference type="Pfam" id="PF17191">
    <property type="entry name" value="RecG_wedge"/>
    <property type="match status" value="1"/>
</dbReference>
<dbReference type="EMBL" id="FQUG01000004">
    <property type="protein sequence ID" value="SHE76540.1"/>
    <property type="molecule type" value="Genomic_DNA"/>
</dbReference>
<evidence type="ECO:0000256" key="13">
    <source>
        <dbReference type="ARBA" id="ARBA00034808"/>
    </source>
</evidence>
<evidence type="ECO:0000256" key="11">
    <source>
        <dbReference type="ARBA" id="ARBA00023235"/>
    </source>
</evidence>
<comment type="function">
    <text evidence="15">Plays a critical role in recombination and DNA repair. Helps process Holliday junction intermediates to mature products by catalyzing branch migration. Has replication fork regression activity, unwinds stalled or blocked replication forks to make a HJ that can be resolved. Has a DNA unwinding activity characteristic of a DNA helicase with 3'-5' polarity.</text>
</comment>
<keyword evidence="11" id="KW-0413">Isomerase</keyword>
<dbReference type="EC" id="5.6.2.4" evidence="13 15"/>
<dbReference type="GO" id="GO:0003677">
    <property type="term" value="F:DNA binding"/>
    <property type="evidence" value="ECO:0007669"/>
    <property type="project" value="UniProtKB-KW"/>
</dbReference>
<dbReference type="CDD" id="cd17992">
    <property type="entry name" value="DEXHc_RecG"/>
    <property type="match status" value="1"/>
</dbReference>
<keyword evidence="19" id="KW-1185">Reference proteome</keyword>
<comment type="catalytic activity">
    <reaction evidence="12 15">
        <text>Couples ATP hydrolysis with the unwinding of duplex DNA by translocating in the 3'-5' direction.</text>
        <dbReference type="EC" id="5.6.2.4"/>
    </reaction>
</comment>
<sequence length="691" mass="77719">MGMSWEDTIDKVKGVGPKKAQALKKLGISTLYDLLTYYPRAYIDQSHRTPFAELRAGETATVSGVITNLNERRGSRRGMTILTAVLSDGTGWLQMTWFNQPFLKKKLLPGKRVLATGKLTYAFGGRGALAMSQMQTFEVLEAENNTSFGVLPVYSSTEALNQNYFRKIIHELLTNHPELPEVIPGAVIERFELIDRWKAFAAIHFPESMEQLRRARARLAFEELYVIQCGLLLIRKETVEKEKGIRHLMDSRLMKQVYGLLPFKLTADQAAVWKEISADMEKNVPMRRLVQGDVGSGKTALALLALAKTIENGYQGAFMAPTEILARQHYEKISALLKDTQIRVGLLVGSLTPKKHREILEQIGNHELDLIVGTHALIQEKVVFDALGLVVTDEQHRFGISQRAALSKKSDVTPDVLVMTATPIPRTMTLTVYGDLDVSRIEHLPPGRQPIRTFLRHSDRRGLIYDFVRKEIESGRQAYVVCPLIEHDDENADNRLCAAVDVFEELSHGVFYGIPCGLVHGRLPAKEKEQVMTDFHDGKLKLLVSTTVIEVGVDVPNASIMVIENADRFGLAQLHQLRGRVGRGTAKSYCILVSENRSPKTQERLKIMEQTSNGFVLAEEDLRLRGPGQFFGAMQHGLGDLKIANVLTDTDILMKARRAAKETMITDDERRYMEQLLAIRYKMNFEHITDS</sequence>
<evidence type="ECO:0000259" key="17">
    <source>
        <dbReference type="PROSITE" id="PS51194"/>
    </source>
</evidence>
<dbReference type="SMART" id="SM00490">
    <property type="entry name" value="HELICc"/>
    <property type="match status" value="1"/>
</dbReference>
<name>A0A1M4W5W6_9FIRM</name>
<dbReference type="InterPro" id="IPR011545">
    <property type="entry name" value="DEAD/DEAH_box_helicase_dom"/>
</dbReference>
<accession>A0A1M4W5W6</accession>
<evidence type="ECO:0000256" key="10">
    <source>
        <dbReference type="ARBA" id="ARBA00023204"/>
    </source>
</evidence>
<dbReference type="GO" id="GO:0043138">
    <property type="term" value="F:3'-5' DNA helicase activity"/>
    <property type="evidence" value="ECO:0007669"/>
    <property type="project" value="UniProtKB-EC"/>
</dbReference>
<evidence type="ECO:0000256" key="3">
    <source>
        <dbReference type="ARBA" id="ARBA00022741"/>
    </source>
</evidence>
<evidence type="ECO:0000256" key="2">
    <source>
        <dbReference type="ARBA" id="ARBA00017846"/>
    </source>
</evidence>
<keyword evidence="9 15" id="KW-0233">DNA recombination</keyword>
<evidence type="ECO:0000256" key="8">
    <source>
        <dbReference type="ARBA" id="ARBA00023125"/>
    </source>
</evidence>
<dbReference type="Pfam" id="PF19833">
    <property type="entry name" value="RecG_dom3_C"/>
    <property type="match status" value="1"/>
</dbReference>
<dbReference type="PROSITE" id="PS51194">
    <property type="entry name" value="HELICASE_CTER"/>
    <property type="match status" value="1"/>
</dbReference>